<dbReference type="Proteomes" id="UP000280091">
    <property type="component" value="Unassembled WGS sequence"/>
</dbReference>
<dbReference type="AlphaFoldDB" id="A0A495S6S0"/>
<dbReference type="InterPro" id="IPR029044">
    <property type="entry name" value="Nucleotide-diphossugar_trans"/>
</dbReference>
<dbReference type="GO" id="GO:0016740">
    <property type="term" value="F:transferase activity"/>
    <property type="evidence" value="ECO:0007669"/>
    <property type="project" value="UniProtKB-KW"/>
</dbReference>
<evidence type="ECO:0000313" key="1">
    <source>
        <dbReference type="EMBL" id="RKS95553.1"/>
    </source>
</evidence>
<comment type="caution">
    <text evidence="1">The sequence shown here is derived from an EMBL/GenBank/DDBJ whole genome shotgun (WGS) entry which is preliminary data.</text>
</comment>
<dbReference type="RefSeq" id="WP_121364632.1">
    <property type="nucleotide sequence ID" value="NZ_RBXA01000001.1"/>
</dbReference>
<keyword evidence="2" id="KW-1185">Reference proteome</keyword>
<dbReference type="SUPFAM" id="SSF53448">
    <property type="entry name" value="Nucleotide-diphospho-sugar transferases"/>
    <property type="match status" value="1"/>
</dbReference>
<accession>A0A495S6S0</accession>
<organism evidence="1 2">
    <name type="scientific">Flavobacterium limicola</name>
    <dbReference type="NCBI Taxonomy" id="180441"/>
    <lineage>
        <taxon>Bacteria</taxon>
        <taxon>Pseudomonadati</taxon>
        <taxon>Bacteroidota</taxon>
        <taxon>Flavobacteriia</taxon>
        <taxon>Flavobacteriales</taxon>
        <taxon>Flavobacteriaceae</taxon>
        <taxon>Flavobacterium</taxon>
    </lineage>
</organism>
<sequence length="334" mass="39388">MYILIKSFNRPYYLDRCLQSIYANVLDTTISIKVLDDGTPSRYLEKIQLKFPKIEILKSEFYDEKSNSIKNNQDLENTKIPIALWLNTAKKATDYFLLLEDDTWFTRKINLEETQKILIEENVFSLKLFWLNNPKLIHGTTIKNKGSVTIFNPNVFTKNPFLYRLIFGMTRFNIRKTMGFLKLYSKDKALHYYSIYGVAGAIFNKKYFLSLWGTHNNQVDENLQLKNAVKFWYRNPKIQFARMNEEFVATGFLSSASNKNFDAGEFDIFTFNKILNEAWFSNKLDVMDNFPNDFNVSKINAILFDENNPKATTEDWEKWVFLFKNQFQNIGCNI</sequence>
<dbReference type="Gene3D" id="3.90.550.10">
    <property type="entry name" value="Spore Coat Polysaccharide Biosynthesis Protein SpsA, Chain A"/>
    <property type="match status" value="1"/>
</dbReference>
<dbReference type="EMBL" id="RBXA01000001">
    <property type="protein sequence ID" value="RKS95553.1"/>
    <property type="molecule type" value="Genomic_DNA"/>
</dbReference>
<evidence type="ECO:0000313" key="2">
    <source>
        <dbReference type="Proteomes" id="UP000280091"/>
    </source>
</evidence>
<proteinExistence type="predicted"/>
<protein>
    <submittedName>
        <fullName evidence="1">GT2 family glycosyltransferase</fullName>
    </submittedName>
</protein>
<dbReference type="OrthoDB" id="1309140at2"/>
<name>A0A495S6S0_9FLAO</name>
<gene>
    <name evidence="1" type="ORF">BC952_1245</name>
</gene>
<keyword evidence="1" id="KW-0808">Transferase</keyword>
<reference evidence="1 2" key="1">
    <citation type="submission" date="2018-10" db="EMBL/GenBank/DDBJ databases">
        <title>Genomic Encyclopedia of Archaeal and Bacterial Type Strains, Phase II (KMG-II): from individual species to whole genera.</title>
        <authorList>
            <person name="Goeker M."/>
        </authorList>
    </citation>
    <scope>NUCLEOTIDE SEQUENCE [LARGE SCALE GENOMIC DNA]</scope>
    <source>
        <strain evidence="1 2">DSM 15094</strain>
    </source>
</reference>